<dbReference type="AlphaFoldDB" id="A0AAN8UU69"/>
<dbReference type="InterPro" id="IPR036457">
    <property type="entry name" value="PPM-type-like_dom_sf"/>
</dbReference>
<dbReference type="PROSITE" id="PS51746">
    <property type="entry name" value="PPM_2"/>
    <property type="match status" value="1"/>
</dbReference>
<dbReference type="InterPro" id="IPR015655">
    <property type="entry name" value="PP2C"/>
</dbReference>
<organism evidence="2 3">
    <name type="scientific">Dillenia turbinata</name>
    <dbReference type="NCBI Taxonomy" id="194707"/>
    <lineage>
        <taxon>Eukaryota</taxon>
        <taxon>Viridiplantae</taxon>
        <taxon>Streptophyta</taxon>
        <taxon>Embryophyta</taxon>
        <taxon>Tracheophyta</taxon>
        <taxon>Spermatophyta</taxon>
        <taxon>Magnoliopsida</taxon>
        <taxon>eudicotyledons</taxon>
        <taxon>Gunneridae</taxon>
        <taxon>Pentapetalae</taxon>
        <taxon>Dilleniales</taxon>
        <taxon>Dilleniaceae</taxon>
        <taxon>Dillenia</taxon>
    </lineage>
</organism>
<feature type="domain" description="PPM-type phosphatase" evidence="1">
    <location>
        <begin position="1"/>
        <end position="144"/>
    </location>
</feature>
<dbReference type="InterPro" id="IPR001932">
    <property type="entry name" value="PPM-type_phosphatase-like_dom"/>
</dbReference>
<keyword evidence="3" id="KW-1185">Reference proteome</keyword>
<protein>
    <submittedName>
        <fullName evidence="2">PPM-type phosphatase-like domain</fullName>
    </submittedName>
</protein>
<dbReference type="Proteomes" id="UP001370490">
    <property type="component" value="Unassembled WGS sequence"/>
</dbReference>
<evidence type="ECO:0000313" key="3">
    <source>
        <dbReference type="Proteomes" id="UP001370490"/>
    </source>
</evidence>
<gene>
    <name evidence="2" type="ORF">RJ641_017618</name>
</gene>
<dbReference type="Pfam" id="PF00481">
    <property type="entry name" value="PP2C"/>
    <property type="match status" value="1"/>
</dbReference>
<accession>A0AAN8UU69</accession>
<evidence type="ECO:0000313" key="2">
    <source>
        <dbReference type="EMBL" id="KAK6916867.1"/>
    </source>
</evidence>
<comment type="caution">
    <text evidence="2">The sequence shown here is derived from an EMBL/GenBank/DDBJ whole genome shotgun (WGS) entry which is preliminary data.</text>
</comment>
<dbReference type="GO" id="GO:0004722">
    <property type="term" value="F:protein serine/threonine phosphatase activity"/>
    <property type="evidence" value="ECO:0007669"/>
    <property type="project" value="InterPro"/>
</dbReference>
<sequence length="144" mass="15839">MKPQIASVGSSCLVEAIANDQLYVANLGDSRVVLGCKDSKGEKNSVVAKQLSTDHNIGVEEVRKEVNALYPDDSHIVIYTRPVMTSEPSILSRNLNSQDLFLISALNGLWEQLSDEAAIENVFKNPGATVVMKPFFFLLQLLLF</sequence>
<proteinExistence type="predicted"/>
<dbReference type="SUPFAM" id="SSF81606">
    <property type="entry name" value="PP2C-like"/>
    <property type="match status" value="1"/>
</dbReference>
<reference evidence="2 3" key="1">
    <citation type="submission" date="2023-12" db="EMBL/GenBank/DDBJ databases">
        <title>A high-quality genome assembly for Dillenia turbinata (Dilleniales).</title>
        <authorList>
            <person name="Chanderbali A."/>
        </authorList>
    </citation>
    <scope>NUCLEOTIDE SEQUENCE [LARGE SCALE GENOMIC DNA]</scope>
    <source>
        <strain evidence="2">LSX21</strain>
        <tissue evidence="2">Leaf</tissue>
    </source>
</reference>
<dbReference type="PANTHER" id="PTHR47992">
    <property type="entry name" value="PROTEIN PHOSPHATASE"/>
    <property type="match status" value="1"/>
</dbReference>
<name>A0AAN8UU69_9MAGN</name>
<dbReference type="EMBL" id="JBAMMX010000023">
    <property type="protein sequence ID" value="KAK6916867.1"/>
    <property type="molecule type" value="Genomic_DNA"/>
</dbReference>
<dbReference type="Gene3D" id="3.60.40.10">
    <property type="entry name" value="PPM-type phosphatase domain"/>
    <property type="match status" value="2"/>
</dbReference>
<evidence type="ECO:0000259" key="1">
    <source>
        <dbReference type="PROSITE" id="PS51746"/>
    </source>
</evidence>